<sequence length="489" mass="54503">MLQIIPPLALTALTLQLTTTYEQRYQCYTKAVANGERIIRAATFSLTIASIIRSYKRKSIELFFRNVVCCANKLTEEEEKLAWNEQHAQGADTLTKTITSMQGFYVKAAQIVASRPDSIPQEYADALSVFTDDNDPLPKELLDQRGEQFDDVFEEFDEAPLGSASIAQVHRAVLSKKYGHREVAVKVQRPSIEEKLMGDIANLKQVAKVFRGADLPVDYYAQESARHGLLEGVPLSRASDMMKSKGIAPDGVEAKLFARKLLKSLTTAFGWSILESGFFHADAHPGNIFVLDDGRIGLIDFGQVKQVDGTTRKSDDNDDDLHRIGNSTEGLDIELKDDAPAHGHAAIAMWLFDGSVETFPDGYDENEMSPNSPVKAMKEFPSDLVLLARSTVLVKGLARRFGVRWSLSQEWAPIARRVLNKGTDVTTKDTEEQKGQCKPHRAKQQLKAWSEQKAKTIVTHLPPPMKKKALSAVLKHQQKRDAKKQKVRG</sequence>
<dbReference type="CDD" id="cd05121">
    <property type="entry name" value="ABC1_ADCK3-like"/>
    <property type="match status" value="1"/>
</dbReference>
<keyword evidence="3" id="KW-0808">Transferase</keyword>
<dbReference type="InterPro" id="IPR051130">
    <property type="entry name" value="Mito_struct-func_regulator"/>
</dbReference>
<dbReference type="PANTHER" id="PTHR43173:SF12">
    <property type="entry name" value="PROTEIN KINASE SUPERFAMILY PROTEIN"/>
    <property type="match status" value="1"/>
</dbReference>
<evidence type="ECO:0000256" key="1">
    <source>
        <dbReference type="SAM" id="SignalP"/>
    </source>
</evidence>
<protein>
    <submittedName>
        <fullName evidence="3">ABC1 kinase family protein</fullName>
        <ecNumber evidence="3">2.7.-.-</ecNumber>
    </submittedName>
</protein>
<dbReference type="Proteomes" id="UP001224775">
    <property type="component" value="Unassembled WGS sequence"/>
</dbReference>
<keyword evidence="1" id="KW-0732">Signal</keyword>
<dbReference type="Gene3D" id="1.10.510.10">
    <property type="entry name" value="Transferase(Phosphotransferase) domain 1"/>
    <property type="match status" value="1"/>
</dbReference>
<reference evidence="3" key="1">
    <citation type="submission" date="2023-06" db="EMBL/GenBank/DDBJ databases">
        <title>Survivors Of The Sea: Transcriptome response of Skeletonema marinoi to long-term dormancy.</title>
        <authorList>
            <person name="Pinder M.I.M."/>
            <person name="Kourtchenko O."/>
            <person name="Robertson E.K."/>
            <person name="Larsson T."/>
            <person name="Maumus F."/>
            <person name="Osuna-Cruz C.M."/>
            <person name="Vancaester E."/>
            <person name="Stenow R."/>
            <person name="Vandepoele K."/>
            <person name="Ploug H."/>
            <person name="Bruchert V."/>
            <person name="Godhe A."/>
            <person name="Topel M."/>
        </authorList>
    </citation>
    <scope>NUCLEOTIDE SEQUENCE</scope>
    <source>
        <strain evidence="3">R05AC</strain>
    </source>
</reference>
<dbReference type="PANTHER" id="PTHR43173">
    <property type="entry name" value="ABC1 FAMILY PROTEIN"/>
    <property type="match status" value="1"/>
</dbReference>
<dbReference type="SUPFAM" id="SSF56112">
    <property type="entry name" value="Protein kinase-like (PK-like)"/>
    <property type="match status" value="1"/>
</dbReference>
<evidence type="ECO:0000313" key="3">
    <source>
        <dbReference type="EMBL" id="KAK1744383.1"/>
    </source>
</evidence>
<dbReference type="EMBL" id="JATAAI010000007">
    <property type="protein sequence ID" value="KAK1744383.1"/>
    <property type="molecule type" value="Genomic_DNA"/>
</dbReference>
<accession>A0AAD8YDR5</accession>
<keyword evidence="3" id="KW-0418">Kinase</keyword>
<dbReference type="GO" id="GO:0016301">
    <property type="term" value="F:kinase activity"/>
    <property type="evidence" value="ECO:0007669"/>
    <property type="project" value="UniProtKB-KW"/>
</dbReference>
<feature type="domain" description="ABC1 atypical kinase-like" evidence="2">
    <location>
        <begin position="143"/>
        <end position="211"/>
    </location>
</feature>
<proteinExistence type="predicted"/>
<keyword evidence="4" id="KW-1185">Reference proteome</keyword>
<gene>
    <name evidence="3" type="ORF">QTG54_004916</name>
</gene>
<evidence type="ECO:0000313" key="4">
    <source>
        <dbReference type="Proteomes" id="UP001224775"/>
    </source>
</evidence>
<feature type="chain" id="PRO_5041944641" evidence="1">
    <location>
        <begin position="21"/>
        <end position="489"/>
    </location>
</feature>
<dbReference type="AlphaFoldDB" id="A0AAD8YDR5"/>
<feature type="domain" description="ABC1 atypical kinase-like" evidence="2">
    <location>
        <begin position="253"/>
        <end position="313"/>
    </location>
</feature>
<evidence type="ECO:0000259" key="2">
    <source>
        <dbReference type="Pfam" id="PF03109"/>
    </source>
</evidence>
<dbReference type="EC" id="2.7.-.-" evidence="3"/>
<feature type="signal peptide" evidence="1">
    <location>
        <begin position="1"/>
        <end position="20"/>
    </location>
</feature>
<dbReference type="Pfam" id="PF03109">
    <property type="entry name" value="ABC1"/>
    <property type="match status" value="2"/>
</dbReference>
<name>A0AAD8YDR5_9STRA</name>
<dbReference type="InterPro" id="IPR004147">
    <property type="entry name" value="ABC1_dom"/>
</dbReference>
<comment type="caution">
    <text evidence="3">The sequence shown here is derived from an EMBL/GenBank/DDBJ whole genome shotgun (WGS) entry which is preliminary data.</text>
</comment>
<dbReference type="InterPro" id="IPR011009">
    <property type="entry name" value="Kinase-like_dom_sf"/>
</dbReference>
<organism evidence="3 4">
    <name type="scientific">Skeletonema marinoi</name>
    <dbReference type="NCBI Taxonomy" id="267567"/>
    <lineage>
        <taxon>Eukaryota</taxon>
        <taxon>Sar</taxon>
        <taxon>Stramenopiles</taxon>
        <taxon>Ochrophyta</taxon>
        <taxon>Bacillariophyta</taxon>
        <taxon>Coscinodiscophyceae</taxon>
        <taxon>Thalassiosirophycidae</taxon>
        <taxon>Thalassiosirales</taxon>
        <taxon>Skeletonemataceae</taxon>
        <taxon>Skeletonema</taxon>
        <taxon>Skeletonema marinoi-dohrnii complex</taxon>
    </lineage>
</organism>